<protein>
    <submittedName>
        <fullName evidence="1">Uncharacterized protein</fullName>
    </submittedName>
</protein>
<dbReference type="EMBL" id="JBHMCY010000030">
    <property type="protein sequence ID" value="MFB9464444.1"/>
    <property type="molecule type" value="Genomic_DNA"/>
</dbReference>
<keyword evidence="2" id="KW-1185">Reference proteome</keyword>
<evidence type="ECO:0000313" key="2">
    <source>
        <dbReference type="Proteomes" id="UP001589709"/>
    </source>
</evidence>
<proteinExistence type="predicted"/>
<dbReference type="Proteomes" id="UP001589709">
    <property type="component" value="Unassembled WGS sequence"/>
</dbReference>
<reference evidence="1 2" key="1">
    <citation type="submission" date="2024-09" db="EMBL/GenBank/DDBJ databases">
        <authorList>
            <person name="Sun Q."/>
            <person name="Mori K."/>
        </authorList>
    </citation>
    <scope>NUCLEOTIDE SEQUENCE [LARGE SCALE GENOMIC DNA]</scope>
    <source>
        <strain evidence="1 2">JCM 6917</strain>
    </source>
</reference>
<gene>
    <name evidence="1" type="ORF">ACFF45_17430</name>
</gene>
<organism evidence="1 2">
    <name type="scientific">Streptomyces cinereospinus</name>
    <dbReference type="NCBI Taxonomy" id="285561"/>
    <lineage>
        <taxon>Bacteria</taxon>
        <taxon>Bacillati</taxon>
        <taxon>Actinomycetota</taxon>
        <taxon>Actinomycetes</taxon>
        <taxon>Kitasatosporales</taxon>
        <taxon>Streptomycetaceae</taxon>
        <taxon>Streptomyces</taxon>
    </lineage>
</organism>
<comment type="caution">
    <text evidence="1">The sequence shown here is derived from an EMBL/GenBank/DDBJ whole genome shotgun (WGS) entry which is preliminary data.</text>
</comment>
<dbReference type="RefSeq" id="WP_381346986.1">
    <property type="nucleotide sequence ID" value="NZ_JBHMCY010000030.1"/>
</dbReference>
<name>A0ABV5N2B3_9ACTN</name>
<evidence type="ECO:0000313" key="1">
    <source>
        <dbReference type="EMBL" id="MFB9464444.1"/>
    </source>
</evidence>
<accession>A0ABV5N2B3</accession>
<sequence length="124" mass="14319">MDRVEYRTDLTKRPGTYFVIADDEGVYDWKVWRDDDRPQRYVLEVQRASDDPTERYLQREDLSAACHASQSPVVFLTYEAVSQGHAAHLALREFAERQAFEELEDVFYADELAFTGAGFTDSPS</sequence>